<evidence type="ECO:0000313" key="2">
    <source>
        <dbReference type="EMBL" id="SFK79643.1"/>
    </source>
</evidence>
<accession>A0A1I4CFU3</accession>
<proteinExistence type="predicted"/>
<dbReference type="Gene3D" id="3.20.20.140">
    <property type="entry name" value="Metal-dependent hydrolases"/>
    <property type="match status" value="1"/>
</dbReference>
<dbReference type="InterPro" id="IPR052358">
    <property type="entry name" value="Aro_Compnd_Degr_Hydrolases"/>
</dbReference>
<feature type="domain" description="Amidohydrolase-related" evidence="1">
    <location>
        <begin position="14"/>
        <end position="289"/>
    </location>
</feature>
<keyword evidence="2" id="KW-0378">Hydrolase</keyword>
<dbReference type="Pfam" id="PF04909">
    <property type="entry name" value="Amidohydro_2"/>
    <property type="match status" value="1"/>
</dbReference>
<dbReference type="EMBL" id="FOSQ01000007">
    <property type="protein sequence ID" value="SFK79643.1"/>
    <property type="molecule type" value="Genomic_DNA"/>
</dbReference>
<evidence type="ECO:0000259" key="1">
    <source>
        <dbReference type="Pfam" id="PF04909"/>
    </source>
</evidence>
<name>A0A1I4CFU3_9PROT</name>
<dbReference type="GO" id="GO:0016787">
    <property type="term" value="F:hydrolase activity"/>
    <property type="evidence" value="ECO:0007669"/>
    <property type="project" value="UniProtKB-KW"/>
</dbReference>
<dbReference type="InterPro" id="IPR032466">
    <property type="entry name" value="Metal_Hydrolase"/>
</dbReference>
<dbReference type="AlphaFoldDB" id="A0A1I4CFU3"/>
<dbReference type="InterPro" id="IPR006680">
    <property type="entry name" value="Amidohydro-rel"/>
</dbReference>
<dbReference type="PANTHER" id="PTHR35563">
    <property type="entry name" value="BARREL METAL-DEPENDENT HYDROLASE, PUTATIVE (AFU_ORTHOLOGUE AFUA_1G16240)-RELATED"/>
    <property type="match status" value="1"/>
</dbReference>
<keyword evidence="3" id="KW-1185">Reference proteome</keyword>
<dbReference type="RefSeq" id="WP_092961377.1">
    <property type="nucleotide sequence ID" value="NZ_FOSQ01000007.1"/>
</dbReference>
<dbReference type="SUPFAM" id="SSF51556">
    <property type="entry name" value="Metallo-dependent hydrolases"/>
    <property type="match status" value="1"/>
</dbReference>
<sequence length="298" mass="31145">MAALMEALPAGSTDCHTHAFGDPARFPFMPGRSYTPGLADADQLRGFLDDHGLARVVVVQPSVYGTDNGCTLDAVRRMAGRARAVVVVHPGIGDAALADLHEAGARGVRLNLATTGATDVDCASATVAAFARRLRCSAWHLQIFAGHEVLWALRGQLGGAGVPVVIDHFGLVGLKETPLATAARNIVHLVEGEGLHIKLSAPQRSVADPDDAPVLADLVGALVAASPQRLLWGSDWPHPGRVRTGDPATPEAFEAVDDGRALARIAGWVRDEAALRRILVDNPQALYGFGPEGGAPAS</sequence>
<protein>
    <submittedName>
        <fullName evidence="2">Predicted metal-dependent hydrolase, TIM-barrel fold</fullName>
    </submittedName>
</protein>
<dbReference type="STRING" id="1123062.SAMN02745775_107196"/>
<reference evidence="2 3" key="1">
    <citation type="submission" date="2016-10" db="EMBL/GenBank/DDBJ databases">
        <authorList>
            <person name="de Groot N.N."/>
        </authorList>
    </citation>
    <scope>NUCLEOTIDE SEQUENCE [LARGE SCALE GENOMIC DNA]</scope>
    <source>
        <strain evidence="2 3">DSM 19981</strain>
    </source>
</reference>
<dbReference type="Proteomes" id="UP000199473">
    <property type="component" value="Unassembled WGS sequence"/>
</dbReference>
<dbReference type="PANTHER" id="PTHR35563:SF2">
    <property type="entry name" value="BARREL METAL-DEPENDENT HYDROLASE, PUTATIVE (AFU_ORTHOLOGUE AFUA_1G16240)-RELATED"/>
    <property type="match status" value="1"/>
</dbReference>
<evidence type="ECO:0000313" key="3">
    <source>
        <dbReference type="Proteomes" id="UP000199473"/>
    </source>
</evidence>
<dbReference type="OrthoDB" id="9787654at2"/>
<organism evidence="2 3">
    <name type="scientific">Falsiroseomonas stagni DSM 19981</name>
    <dbReference type="NCBI Taxonomy" id="1123062"/>
    <lineage>
        <taxon>Bacteria</taxon>
        <taxon>Pseudomonadati</taxon>
        <taxon>Pseudomonadota</taxon>
        <taxon>Alphaproteobacteria</taxon>
        <taxon>Acetobacterales</taxon>
        <taxon>Roseomonadaceae</taxon>
        <taxon>Falsiroseomonas</taxon>
    </lineage>
</organism>
<gene>
    <name evidence="2" type="ORF">SAMN02745775_107196</name>
</gene>